<dbReference type="EMBL" id="LNIX01000007">
    <property type="protein sequence ID" value="OXA51579.1"/>
    <property type="molecule type" value="Genomic_DNA"/>
</dbReference>
<evidence type="ECO:0000313" key="2">
    <source>
        <dbReference type="Proteomes" id="UP000198287"/>
    </source>
</evidence>
<name>A0A226E2C2_FOLCA</name>
<protein>
    <submittedName>
        <fullName evidence="1">Uncharacterized protein</fullName>
    </submittedName>
</protein>
<accession>A0A226E2C2</accession>
<proteinExistence type="predicted"/>
<dbReference type="OrthoDB" id="8196420at2759"/>
<organism evidence="1 2">
    <name type="scientific">Folsomia candida</name>
    <name type="common">Springtail</name>
    <dbReference type="NCBI Taxonomy" id="158441"/>
    <lineage>
        <taxon>Eukaryota</taxon>
        <taxon>Metazoa</taxon>
        <taxon>Ecdysozoa</taxon>
        <taxon>Arthropoda</taxon>
        <taxon>Hexapoda</taxon>
        <taxon>Collembola</taxon>
        <taxon>Entomobryomorpha</taxon>
        <taxon>Isotomoidea</taxon>
        <taxon>Isotomidae</taxon>
        <taxon>Proisotominae</taxon>
        <taxon>Folsomia</taxon>
    </lineage>
</organism>
<sequence>MANFISPNKISAHSGYNSQARKLIMNVLHFFRESKKNPALLEGKSRDIAAKALNIGTSTFGRIKKTGLSTPTKKPARIPKVYFDDFDKTSIANIIKEFYKNKIAPTLNLIRSKMKERRIGPSTFSRTTLWKLLRTMGFTFKAIDRRVHLIEQPNIKLWRQRYIQRLNQNSANQNPRPVIYLDESWIGCNAVAVKGWVPKLMKSKRSKLDKQ</sequence>
<dbReference type="Proteomes" id="UP000198287">
    <property type="component" value="Unassembled WGS sequence"/>
</dbReference>
<comment type="caution">
    <text evidence="1">The sequence shown here is derived from an EMBL/GenBank/DDBJ whole genome shotgun (WGS) entry which is preliminary data.</text>
</comment>
<dbReference type="OMA" id="DETWVIA"/>
<gene>
    <name evidence="1" type="ORF">Fcan01_13845</name>
</gene>
<dbReference type="AlphaFoldDB" id="A0A226E2C2"/>
<evidence type="ECO:0000313" key="1">
    <source>
        <dbReference type="EMBL" id="OXA51579.1"/>
    </source>
</evidence>
<reference evidence="1 2" key="1">
    <citation type="submission" date="2015-12" db="EMBL/GenBank/DDBJ databases">
        <title>The genome of Folsomia candida.</title>
        <authorList>
            <person name="Faddeeva A."/>
            <person name="Derks M.F."/>
            <person name="Anvar Y."/>
            <person name="Smit S."/>
            <person name="Van Straalen N."/>
            <person name="Roelofs D."/>
        </authorList>
    </citation>
    <scope>NUCLEOTIDE SEQUENCE [LARGE SCALE GENOMIC DNA]</scope>
    <source>
        <strain evidence="1 2">VU population</strain>
        <tissue evidence="1">Whole body</tissue>
    </source>
</reference>
<keyword evidence="2" id="KW-1185">Reference proteome</keyword>